<dbReference type="AlphaFoldDB" id="A0A139AJV6"/>
<feature type="region of interest" description="Disordered" evidence="2">
    <location>
        <begin position="1"/>
        <end position="21"/>
    </location>
</feature>
<reference evidence="3 4" key="1">
    <citation type="journal article" date="2015" name="Genome Biol. Evol.">
        <title>Phylogenomic analyses indicate that early fungi evolved digesting cell walls of algal ancestors of land plants.</title>
        <authorList>
            <person name="Chang Y."/>
            <person name="Wang S."/>
            <person name="Sekimoto S."/>
            <person name="Aerts A.L."/>
            <person name="Choi C."/>
            <person name="Clum A."/>
            <person name="LaButti K.M."/>
            <person name="Lindquist E.A."/>
            <person name="Yee Ngan C."/>
            <person name="Ohm R.A."/>
            <person name="Salamov A.A."/>
            <person name="Grigoriev I.V."/>
            <person name="Spatafora J.W."/>
            <person name="Berbee M.L."/>
        </authorList>
    </citation>
    <scope>NUCLEOTIDE SEQUENCE [LARGE SCALE GENOMIC DNA]</scope>
    <source>
        <strain evidence="3 4">JEL478</strain>
    </source>
</reference>
<dbReference type="SUPFAM" id="SSF48403">
    <property type="entry name" value="Ankyrin repeat"/>
    <property type="match status" value="1"/>
</dbReference>
<evidence type="ECO:0008006" key="5">
    <source>
        <dbReference type="Google" id="ProtNLM"/>
    </source>
</evidence>
<proteinExistence type="predicted"/>
<name>A0A139AJV6_GONPJ</name>
<feature type="region of interest" description="Disordered" evidence="2">
    <location>
        <begin position="354"/>
        <end position="427"/>
    </location>
</feature>
<evidence type="ECO:0000256" key="1">
    <source>
        <dbReference type="SAM" id="Coils"/>
    </source>
</evidence>
<keyword evidence="4" id="KW-1185">Reference proteome</keyword>
<gene>
    <name evidence="3" type="ORF">M427DRAFT_154161</name>
</gene>
<accession>A0A139AJV6</accession>
<sequence length="427" mass="47741">MTSKRSPTKPDAPVTVPKGATGRLFDAVEQSRLDLVKQALQDGGDPDERKKVTLIVEWPTGERRLLEKGGLFSQDKYEDVMERREESQLMESVLALAIRSGNVEIVKTLLDSGRCDPNKKLSWRIANVFRTWSSDLWENHRWTPLNTTTFSSHLEFALFCGKNTFNKPGSDVVLKSPENWDLVSQEFFCSPHITIVKLLVSHGTRITDADLAVAERLREGRDAFSNRIAAQTAFIEVLSSNTTLEVNQAAVEKITPKQTSASISSSSALWTSKSTGNLLEPNEEIAELRRVNREQHRHIMELQDAYDELLWKYEALRMQVESVTPAEDHEPAVSSPLGNSTAPYLAVHPRFEDRPAHHDRAASDRTYQPINRRARTPSPVNVPRRSHSLTPPPQLANGTGPAPSLPLPPPVSPFFVPKRADSAQLHA</sequence>
<dbReference type="Proteomes" id="UP000070544">
    <property type="component" value="Unassembled WGS sequence"/>
</dbReference>
<evidence type="ECO:0000313" key="3">
    <source>
        <dbReference type="EMBL" id="KXS17062.1"/>
    </source>
</evidence>
<dbReference type="Pfam" id="PF00023">
    <property type="entry name" value="Ank"/>
    <property type="match status" value="1"/>
</dbReference>
<feature type="compositionally biased region" description="Pro residues" evidence="2">
    <location>
        <begin position="403"/>
        <end position="412"/>
    </location>
</feature>
<dbReference type="Gene3D" id="1.25.40.20">
    <property type="entry name" value="Ankyrin repeat-containing domain"/>
    <property type="match status" value="1"/>
</dbReference>
<evidence type="ECO:0000256" key="2">
    <source>
        <dbReference type="SAM" id="MobiDB-lite"/>
    </source>
</evidence>
<feature type="compositionally biased region" description="Basic and acidic residues" evidence="2">
    <location>
        <begin position="354"/>
        <end position="363"/>
    </location>
</feature>
<dbReference type="InterPro" id="IPR002110">
    <property type="entry name" value="Ankyrin_rpt"/>
</dbReference>
<dbReference type="OrthoDB" id="10605832at2759"/>
<evidence type="ECO:0000313" key="4">
    <source>
        <dbReference type="Proteomes" id="UP000070544"/>
    </source>
</evidence>
<feature type="coiled-coil region" evidence="1">
    <location>
        <begin position="285"/>
        <end position="319"/>
    </location>
</feature>
<dbReference type="EMBL" id="KQ965749">
    <property type="protein sequence ID" value="KXS17062.1"/>
    <property type="molecule type" value="Genomic_DNA"/>
</dbReference>
<protein>
    <recommendedName>
        <fullName evidence="5">Ankyrin</fullName>
    </recommendedName>
</protein>
<keyword evidence="1" id="KW-0175">Coiled coil</keyword>
<dbReference type="InterPro" id="IPR036770">
    <property type="entry name" value="Ankyrin_rpt-contain_sf"/>
</dbReference>
<organism evidence="3 4">
    <name type="scientific">Gonapodya prolifera (strain JEL478)</name>
    <name type="common">Monoblepharis prolifera</name>
    <dbReference type="NCBI Taxonomy" id="1344416"/>
    <lineage>
        <taxon>Eukaryota</taxon>
        <taxon>Fungi</taxon>
        <taxon>Fungi incertae sedis</taxon>
        <taxon>Chytridiomycota</taxon>
        <taxon>Chytridiomycota incertae sedis</taxon>
        <taxon>Monoblepharidomycetes</taxon>
        <taxon>Monoblepharidales</taxon>
        <taxon>Gonapodyaceae</taxon>
        <taxon>Gonapodya</taxon>
    </lineage>
</organism>